<dbReference type="Pfam" id="PF01696">
    <property type="entry name" value="Adeno_E1B_55K"/>
    <property type="match status" value="1"/>
</dbReference>
<keyword evidence="7" id="KW-1119">Modulation of host cell apoptosis by virus</keyword>
<evidence type="ECO:0000256" key="5">
    <source>
        <dbReference type="ARBA" id="ARBA00022518"/>
    </source>
</evidence>
<evidence type="ECO:0000256" key="2">
    <source>
        <dbReference type="ARBA" id="ARBA00004192"/>
    </source>
</evidence>
<evidence type="ECO:0000256" key="6">
    <source>
        <dbReference type="ARBA" id="ARBA00023200"/>
    </source>
</evidence>
<keyword evidence="5" id="KW-0244">Early protein</keyword>
<comment type="similarity">
    <text evidence="3">Belongs to the adenoviridae E1B 55 kDa protein family.</text>
</comment>
<comment type="function">
    <text evidence="10">Plays a major role to prevent cellular inhibition of viral genome replication. Assembles an SCF-like E3 ubiquitin ligase complex based on the cellular proteins ELOB, ELOC, CUL5 and RBX1, in cooperation with viral E4orf6. This viral RING-type ligase ubiquitinates cellular substrates and targets them to proteasomal degradation: TP53/p53, LIG4, MRE11-RAD50-NBS1 (MRN) complex, ITGA3, DAXX and BLM. E1B-55K probably acts as the substrate-specific adapter of the SCF-like E3 ubiquitin ligase complex. Degradation of host TP53/p53 activity is essential for preventing E1A-induced TP53 accumulation that would otherwise lead to cell apoptosis and growth arrest. E1B-55K also inactivates TP53 transcription-factor activity by binding its transactivation domain. E1B-55K also functions as a SUMO1 E3 ligase for TP53 which causes the latter to be sequestered in promyelocytic leukemia (PML) nuclear bodies thereby contributing to maximal inhibition of TP53 function.</text>
</comment>
<protein>
    <recommendedName>
        <fullName evidence="4">E1B 55 kDa protein</fullName>
    </recommendedName>
    <alternativeName>
        <fullName evidence="8">E1B protein, large T-antigen</fullName>
    </alternativeName>
    <alternativeName>
        <fullName evidence="9">E1B-495R</fullName>
    </alternativeName>
</protein>
<reference evidence="13" key="1">
    <citation type="submission" date="2020-07" db="EMBL/GenBank/DDBJ databases">
        <authorList>
            <person name="Hardmeier I.S."/>
            <person name="Aeberhard N."/>
            <person name="Qi W."/>
            <person name="Kraettli H."/>
            <person name="Fraefel C."/>
            <person name="Kubacki J."/>
        </authorList>
    </citation>
    <scope>NUCLEOTIDE SEQUENCE</scope>
    <source>
        <strain evidence="13">PPV2/Switzerland/2019/1</strain>
    </source>
</reference>
<dbReference type="SUPFAM" id="SSF51126">
    <property type="entry name" value="Pectin lyase-like"/>
    <property type="match status" value="1"/>
</dbReference>
<feature type="region of interest" description="Disordered" evidence="12">
    <location>
        <begin position="1"/>
        <end position="59"/>
    </location>
</feature>
<dbReference type="GO" id="GO:0052150">
    <property type="term" value="P:symbiont-mediated perturbation of host apoptosis"/>
    <property type="evidence" value="ECO:0007669"/>
    <property type="project" value="UniProtKB-KW"/>
</dbReference>
<name>A0A894JBV0_9ADEN</name>
<evidence type="ECO:0000256" key="1">
    <source>
        <dbReference type="ARBA" id="ARBA00004147"/>
    </source>
</evidence>
<organism evidence="13">
    <name type="scientific">Bat mastadenovirus</name>
    <dbReference type="NCBI Taxonomy" id="740971"/>
    <lineage>
        <taxon>Viruses</taxon>
        <taxon>Varidnaviria</taxon>
        <taxon>Bamfordvirae</taxon>
        <taxon>Preplasmiviricota</taxon>
        <taxon>Polisuviricotina</taxon>
        <taxon>Pharingeaviricetes</taxon>
        <taxon>Rowavirales</taxon>
        <taxon>Adenoviridae</taxon>
        <taxon>Mastadenovirus</taxon>
        <taxon>Mastadenovirus asiensse</taxon>
    </lineage>
</organism>
<dbReference type="InterPro" id="IPR012334">
    <property type="entry name" value="Pectin_lyas_fold"/>
</dbReference>
<evidence type="ECO:0000256" key="8">
    <source>
        <dbReference type="ARBA" id="ARBA00030428"/>
    </source>
</evidence>
<evidence type="ECO:0000256" key="11">
    <source>
        <dbReference type="ARBA" id="ARBA00046912"/>
    </source>
</evidence>
<comment type="subunit">
    <text evidence="11">Interacts with host PML-4 and PML-5; this interaction promotes efficient subnuclear targeting of E1B-55K to PML nuclear bodies. Interacts with E4-ORF3 protein. Interacts with E4-ORF6 protein.</text>
</comment>
<evidence type="ECO:0000256" key="9">
    <source>
        <dbReference type="ARBA" id="ARBA00031863"/>
    </source>
</evidence>
<evidence type="ECO:0000313" key="13">
    <source>
        <dbReference type="EMBL" id="QRV11616.1"/>
    </source>
</evidence>
<feature type="compositionally biased region" description="Basic residues" evidence="12">
    <location>
        <begin position="24"/>
        <end position="35"/>
    </location>
</feature>
<dbReference type="InterPro" id="IPR011050">
    <property type="entry name" value="Pectin_lyase_fold/virulence"/>
</dbReference>
<accession>A0A894JBV0</accession>
<evidence type="ECO:0000256" key="3">
    <source>
        <dbReference type="ARBA" id="ARBA00008605"/>
    </source>
</evidence>
<dbReference type="EMBL" id="MT815929">
    <property type="protein sequence ID" value="QRV11616.1"/>
    <property type="molecule type" value="Genomic_DNA"/>
</dbReference>
<keyword evidence="7" id="KW-0945">Host-virus interaction</keyword>
<dbReference type="Gene3D" id="2.160.20.10">
    <property type="entry name" value="Single-stranded right-handed beta-helix, Pectin lyase-like"/>
    <property type="match status" value="1"/>
</dbReference>
<evidence type="ECO:0000256" key="10">
    <source>
        <dbReference type="ARBA" id="ARBA00046084"/>
    </source>
</evidence>
<dbReference type="GO" id="GO:0042025">
    <property type="term" value="C:host cell nucleus"/>
    <property type="evidence" value="ECO:0007669"/>
    <property type="project" value="UniProtKB-SubCell"/>
</dbReference>
<evidence type="ECO:0000256" key="4">
    <source>
        <dbReference type="ARBA" id="ARBA00022118"/>
    </source>
</evidence>
<proteinExistence type="inferred from homology"/>
<evidence type="ECO:0000256" key="12">
    <source>
        <dbReference type="SAM" id="MobiDB-lite"/>
    </source>
</evidence>
<dbReference type="InterPro" id="IPR002612">
    <property type="entry name" value="Adeno_E1B_55kDa"/>
</dbReference>
<sequence length="446" mass="48659">MDQNAVLAANGDPNAGNRGDPARHRGRGMYRRRAGLRGGGGGGAGRREQSRPPYGGLDAALDPLHALGPVRVDYVPRVPQLEFKDVENEEREHGPTDNVFFESIRAVHVNPGDDLEQAIRNHAKIVLKPGGVYEINATVLVTGACYIIGNCAIVRAHLPRGGPMFHVLNSAVIPAIGYMERICFSNIVFDCQGVSTAVCCLSERNILFHGCIFSGPHMLCLEMRAGAEVRGCQFMGVVCAIRTKGLYSVRVKNSTFEKCVFGLVAGTKATVSHCLFRDCTCSVRLGGVGSISHCQFLITNSQEPPMNLQLCTCQGNGSHAAALGHIHIVNHREAPWPKFANNVLLRVRMYLGRRKGIFHPKYCLMGLSVIAAPRGIAQRIYLFGAYDSNCAIMQLSPMHGETNVRMCTCGESHVTPCMRATYVTDTRINRELNSQDTAEFSSSEED</sequence>
<keyword evidence="6" id="KW-1035">Host cytoplasm</keyword>
<dbReference type="GO" id="GO:0030430">
    <property type="term" value="C:host cell cytoplasm"/>
    <property type="evidence" value="ECO:0007669"/>
    <property type="project" value="UniProtKB-SubCell"/>
</dbReference>
<evidence type="ECO:0000256" key="7">
    <source>
        <dbReference type="ARBA" id="ARBA00023323"/>
    </source>
</evidence>
<comment type="subcellular location">
    <subcellularLocation>
        <location evidence="2">Host cytoplasm</location>
    </subcellularLocation>
    <subcellularLocation>
        <location evidence="1">Host nucleus</location>
    </subcellularLocation>
</comment>